<evidence type="ECO:0000313" key="3">
    <source>
        <dbReference type="Proteomes" id="UP000233551"/>
    </source>
</evidence>
<sequence length="73" mass="7886">SATSIPLSWSPTSYAGTDDHKGGVDVADWPSQSPNCSGSRDDDNGVRVEINNWLPQSLNWPGLAPPRWSSVTF</sequence>
<accession>A0A2I0HGP5</accession>
<feature type="non-terminal residue" evidence="2">
    <location>
        <position position="1"/>
    </location>
</feature>
<reference evidence="2 3" key="1">
    <citation type="submission" date="2017-11" db="EMBL/GenBank/DDBJ databases">
        <title>De-novo sequencing of pomegranate (Punica granatum L.) genome.</title>
        <authorList>
            <person name="Akparov Z."/>
            <person name="Amiraslanov A."/>
            <person name="Hajiyeva S."/>
            <person name="Abbasov M."/>
            <person name="Kaur K."/>
            <person name="Hamwieh A."/>
            <person name="Solovyev V."/>
            <person name="Salamov A."/>
            <person name="Braich B."/>
            <person name="Kosarev P."/>
            <person name="Mahmoud A."/>
            <person name="Hajiyev E."/>
            <person name="Babayeva S."/>
            <person name="Izzatullayeva V."/>
            <person name="Mammadov A."/>
            <person name="Mammadov A."/>
            <person name="Sharifova S."/>
            <person name="Ojaghi J."/>
            <person name="Eynullazada K."/>
            <person name="Bayramov B."/>
            <person name="Abdulazimova A."/>
            <person name="Shahmuradov I."/>
        </authorList>
    </citation>
    <scope>NUCLEOTIDE SEQUENCE [LARGE SCALE GENOMIC DNA]</scope>
    <source>
        <strain evidence="3">cv. AG2017</strain>
        <tissue evidence="2">Leaf</tissue>
    </source>
</reference>
<feature type="compositionally biased region" description="Polar residues" evidence="1">
    <location>
        <begin position="1"/>
        <end position="15"/>
    </location>
</feature>
<feature type="non-terminal residue" evidence="2">
    <location>
        <position position="73"/>
    </location>
</feature>
<protein>
    <submittedName>
        <fullName evidence="2">Uncharacterized protein</fullName>
    </submittedName>
</protein>
<proteinExistence type="predicted"/>
<comment type="caution">
    <text evidence="2">The sequence shown here is derived from an EMBL/GenBank/DDBJ whole genome shotgun (WGS) entry which is preliminary data.</text>
</comment>
<name>A0A2I0HGP5_PUNGR</name>
<keyword evidence="3" id="KW-1185">Reference proteome</keyword>
<feature type="region of interest" description="Disordered" evidence="1">
    <location>
        <begin position="1"/>
        <end position="44"/>
    </location>
</feature>
<evidence type="ECO:0000256" key="1">
    <source>
        <dbReference type="SAM" id="MobiDB-lite"/>
    </source>
</evidence>
<evidence type="ECO:0000313" key="2">
    <source>
        <dbReference type="EMBL" id="PKI30869.1"/>
    </source>
</evidence>
<dbReference type="AlphaFoldDB" id="A0A2I0HGP5"/>
<dbReference type="Proteomes" id="UP000233551">
    <property type="component" value="Unassembled WGS sequence"/>
</dbReference>
<dbReference type="EMBL" id="PGOL01022675">
    <property type="protein sequence ID" value="PKI30869.1"/>
    <property type="molecule type" value="Genomic_DNA"/>
</dbReference>
<organism evidence="2 3">
    <name type="scientific">Punica granatum</name>
    <name type="common">Pomegranate</name>
    <dbReference type="NCBI Taxonomy" id="22663"/>
    <lineage>
        <taxon>Eukaryota</taxon>
        <taxon>Viridiplantae</taxon>
        <taxon>Streptophyta</taxon>
        <taxon>Embryophyta</taxon>
        <taxon>Tracheophyta</taxon>
        <taxon>Spermatophyta</taxon>
        <taxon>Magnoliopsida</taxon>
        <taxon>eudicotyledons</taxon>
        <taxon>Gunneridae</taxon>
        <taxon>Pentapetalae</taxon>
        <taxon>rosids</taxon>
        <taxon>malvids</taxon>
        <taxon>Myrtales</taxon>
        <taxon>Lythraceae</taxon>
        <taxon>Punica</taxon>
    </lineage>
</organism>
<gene>
    <name evidence="2" type="ORF">CRG98_048740</name>
</gene>